<dbReference type="Pfam" id="PF04333">
    <property type="entry name" value="MlaA"/>
    <property type="match status" value="1"/>
</dbReference>
<dbReference type="RefSeq" id="WP_066604490.1">
    <property type="nucleotide sequence ID" value="NZ_CP014230.1"/>
</dbReference>
<evidence type="ECO:0000256" key="2">
    <source>
        <dbReference type="ARBA" id="ARBA00022729"/>
    </source>
</evidence>
<accession>A0A0X8JPZ9</accession>
<evidence type="ECO:0000256" key="3">
    <source>
        <dbReference type="SAM" id="SignalP"/>
    </source>
</evidence>
<evidence type="ECO:0000313" key="4">
    <source>
        <dbReference type="EMBL" id="AMD92637.1"/>
    </source>
</evidence>
<evidence type="ECO:0000256" key="1">
    <source>
        <dbReference type="ARBA" id="ARBA00010634"/>
    </source>
</evidence>
<sequence length="251" mass="28167">MRSFLCFFALVCLAACSTTSQHKPGDFQAPVQRGLEENSTIERPFQVNDPWEGFNRNMYHFNAQLDRYVYLPVVRVYEQVLPDSVQKGISNIFNNLKEIPIFVNSVLQGKAKKASVSLGRFIFNTTIGLGGIMDVLGNGGIPQENEDFGQTLGFWGVPPGPYLVLPVFGPSNMRDTAGLVPNAAMTLNPADFVFDGLSWTVRSSASLGVYAVWAVDARHQIKFRYYETGSPFEYQLVRFLYMKKRELDIAK</sequence>
<dbReference type="KEGG" id="doa:AXF15_05600"/>
<dbReference type="PANTHER" id="PTHR30035">
    <property type="entry name" value="LIPOPROTEIN VACJ-RELATED"/>
    <property type="match status" value="1"/>
</dbReference>
<proteinExistence type="inferred from homology"/>
<dbReference type="GO" id="GO:0120010">
    <property type="term" value="P:intermembrane phospholipid transfer"/>
    <property type="evidence" value="ECO:0007669"/>
    <property type="project" value="TreeGrafter"/>
</dbReference>
<dbReference type="InterPro" id="IPR007428">
    <property type="entry name" value="MlaA"/>
</dbReference>
<dbReference type="PRINTS" id="PR01805">
    <property type="entry name" value="VACJLIPOPROT"/>
</dbReference>
<keyword evidence="2 3" id="KW-0732">Signal</keyword>
<name>A0A0X8JPZ9_9BACT</name>
<keyword evidence="5" id="KW-1185">Reference proteome</keyword>
<protein>
    <recommendedName>
        <fullName evidence="6">ABC transporter</fullName>
    </recommendedName>
</protein>
<evidence type="ECO:0000313" key="5">
    <source>
        <dbReference type="Proteomes" id="UP000063964"/>
    </source>
</evidence>
<feature type="signal peptide" evidence="3">
    <location>
        <begin position="1"/>
        <end position="22"/>
    </location>
</feature>
<dbReference type="GO" id="GO:0016020">
    <property type="term" value="C:membrane"/>
    <property type="evidence" value="ECO:0007669"/>
    <property type="project" value="InterPro"/>
</dbReference>
<reference evidence="5" key="1">
    <citation type="submission" date="2016-02" db="EMBL/GenBank/DDBJ databases">
        <authorList>
            <person name="Holder M.E."/>
            <person name="Ajami N.J."/>
            <person name="Petrosino J.F."/>
        </authorList>
    </citation>
    <scope>NUCLEOTIDE SEQUENCE [LARGE SCALE GENOMIC DNA]</scope>
    <source>
        <strain evidence="5">DSM 12838</strain>
    </source>
</reference>
<dbReference type="PANTHER" id="PTHR30035:SF3">
    <property type="entry name" value="INTERMEMBRANE PHOSPHOLIPID TRANSPORT SYSTEM LIPOPROTEIN MLAA"/>
    <property type="match status" value="1"/>
</dbReference>
<comment type="similarity">
    <text evidence="1">Belongs to the MlaA family.</text>
</comment>
<gene>
    <name evidence="4" type="ORF">AXF15_05600</name>
</gene>
<dbReference type="OrthoDB" id="9785326at2"/>
<dbReference type="Proteomes" id="UP000063964">
    <property type="component" value="Chromosome"/>
</dbReference>
<dbReference type="STRING" id="888061.AXF15_05600"/>
<organism evidence="4 5">
    <name type="scientific">Desulfomicrobium orale DSM 12838</name>
    <dbReference type="NCBI Taxonomy" id="888061"/>
    <lineage>
        <taxon>Bacteria</taxon>
        <taxon>Pseudomonadati</taxon>
        <taxon>Thermodesulfobacteriota</taxon>
        <taxon>Desulfovibrionia</taxon>
        <taxon>Desulfovibrionales</taxon>
        <taxon>Desulfomicrobiaceae</taxon>
        <taxon>Desulfomicrobium</taxon>
    </lineage>
</organism>
<dbReference type="AlphaFoldDB" id="A0A0X8JPZ9"/>
<dbReference type="EMBL" id="CP014230">
    <property type="protein sequence ID" value="AMD92637.1"/>
    <property type="molecule type" value="Genomic_DNA"/>
</dbReference>
<feature type="chain" id="PRO_5007067597" description="ABC transporter" evidence="3">
    <location>
        <begin position="23"/>
        <end position="251"/>
    </location>
</feature>
<evidence type="ECO:0008006" key="6">
    <source>
        <dbReference type="Google" id="ProtNLM"/>
    </source>
</evidence>